<dbReference type="EMBL" id="FNKP01000003">
    <property type="protein sequence ID" value="SDR51567.1"/>
    <property type="molecule type" value="Genomic_DNA"/>
</dbReference>
<dbReference type="PANTHER" id="PTHR43857">
    <property type="entry name" value="BLR7761 PROTEIN"/>
    <property type="match status" value="1"/>
</dbReference>
<dbReference type="AlphaFoldDB" id="A0A1H1JQ21"/>
<protein>
    <submittedName>
        <fullName evidence="1">Enamine deaminase RidA, house cleaning of reactive enamine intermediates, YjgF/YER057c/UK114 family</fullName>
    </submittedName>
</protein>
<dbReference type="RefSeq" id="WP_074772361.1">
    <property type="nucleotide sequence ID" value="NZ_FNKP01000003.1"/>
</dbReference>
<evidence type="ECO:0000313" key="2">
    <source>
        <dbReference type="Proteomes" id="UP000183487"/>
    </source>
</evidence>
<gene>
    <name evidence="1" type="ORF">SAMN05443245_6963</name>
</gene>
<dbReference type="OrthoDB" id="9808943at2"/>
<dbReference type="PANTHER" id="PTHR43857:SF1">
    <property type="entry name" value="YJGH FAMILY PROTEIN"/>
    <property type="match status" value="1"/>
</dbReference>
<reference evidence="2" key="1">
    <citation type="submission" date="2016-10" db="EMBL/GenBank/DDBJ databases">
        <authorList>
            <person name="Varghese N."/>
        </authorList>
    </citation>
    <scope>NUCLEOTIDE SEQUENCE [LARGE SCALE GENOMIC DNA]</scope>
    <source>
        <strain evidence="2">GAS106B</strain>
    </source>
</reference>
<dbReference type="Pfam" id="PF01042">
    <property type="entry name" value="Ribonuc_L-PSP"/>
    <property type="match status" value="1"/>
</dbReference>
<keyword evidence="2" id="KW-1185">Reference proteome</keyword>
<dbReference type="Gene3D" id="3.30.1330.40">
    <property type="entry name" value="RutC-like"/>
    <property type="match status" value="1"/>
</dbReference>
<organism evidence="1 2">
    <name type="scientific">Paraburkholderia fungorum</name>
    <dbReference type="NCBI Taxonomy" id="134537"/>
    <lineage>
        <taxon>Bacteria</taxon>
        <taxon>Pseudomonadati</taxon>
        <taxon>Pseudomonadota</taxon>
        <taxon>Betaproteobacteria</taxon>
        <taxon>Burkholderiales</taxon>
        <taxon>Burkholderiaceae</taxon>
        <taxon>Paraburkholderia</taxon>
    </lineage>
</organism>
<proteinExistence type="predicted"/>
<name>A0A1H1JQ21_9BURK</name>
<dbReference type="SUPFAM" id="SSF55298">
    <property type="entry name" value="YjgF-like"/>
    <property type="match status" value="1"/>
</dbReference>
<accession>A0A1H1JQ21</accession>
<dbReference type="InterPro" id="IPR006175">
    <property type="entry name" value="YjgF/YER057c/UK114"/>
</dbReference>
<dbReference type="InterPro" id="IPR035959">
    <property type="entry name" value="RutC-like_sf"/>
</dbReference>
<dbReference type="Proteomes" id="UP000183487">
    <property type="component" value="Unassembled WGS sequence"/>
</dbReference>
<evidence type="ECO:0000313" key="1">
    <source>
        <dbReference type="EMBL" id="SDR51567.1"/>
    </source>
</evidence>
<sequence length="128" mass="14080">MAHTTVDVGISRHIFKYSDALIIEPNQRWYITSGTPGMDKNGNLPDGIEAQARLAWGNILEGLEKAGMGPQNIVKVVSTLINKDDIQTYGRVRAEILGDVRPAFMLSVVNQMVNPRMLVEVEVFAAGK</sequence>